<dbReference type="Pfam" id="PF04717">
    <property type="entry name" value="Phage_base_V"/>
    <property type="match status" value="1"/>
</dbReference>
<name>A0A139XG39_9CYAN</name>
<dbReference type="SUPFAM" id="SSF69349">
    <property type="entry name" value="Phage fibre proteins"/>
    <property type="match status" value="1"/>
</dbReference>
<accession>A0A139XG39</accession>
<feature type="domain" description="Gp5/Type VI secretion system Vgr protein OB-fold" evidence="1">
    <location>
        <begin position="26"/>
        <end position="98"/>
    </location>
</feature>
<dbReference type="AlphaFoldDB" id="A0A139XG39"/>
<comment type="caution">
    <text evidence="2">The sequence shown here is derived from an EMBL/GenBank/DDBJ whole genome shotgun (WGS) entry which is preliminary data.</text>
</comment>
<dbReference type="Gene3D" id="3.10.450.190">
    <property type="match status" value="1"/>
</dbReference>
<reference evidence="2 3" key="1">
    <citation type="journal article" date="2013" name="Genome Biol. Evol.">
        <title>Genomes of Stigonematalean cyanobacteria (subsection V) and the evolution of oxygenic photosynthesis from prokaryotes to plastids.</title>
        <authorList>
            <person name="Dagan T."/>
            <person name="Roettger M."/>
            <person name="Stucken K."/>
            <person name="Landan G."/>
            <person name="Koch R."/>
            <person name="Major P."/>
            <person name="Gould S.B."/>
            <person name="Goremykin V.V."/>
            <person name="Rippka R."/>
            <person name="Tandeau de Marsac N."/>
            <person name="Gugger M."/>
            <person name="Lockhart P.J."/>
            <person name="Allen J.F."/>
            <person name="Brune I."/>
            <person name="Maus I."/>
            <person name="Puhler A."/>
            <person name="Martin W.F."/>
        </authorList>
    </citation>
    <scope>NUCLEOTIDE SEQUENCE [LARGE SCALE GENOMIC DNA]</scope>
    <source>
        <strain evidence="2 3">PCC 7110</strain>
    </source>
</reference>
<proteinExistence type="predicted"/>
<protein>
    <submittedName>
        <fullName evidence="2">Phage tail protein</fullName>
    </submittedName>
</protein>
<dbReference type="EMBL" id="ANNX02000012">
    <property type="protein sequence ID" value="KYC43639.1"/>
    <property type="molecule type" value="Genomic_DNA"/>
</dbReference>
<evidence type="ECO:0000313" key="2">
    <source>
        <dbReference type="EMBL" id="KYC43639.1"/>
    </source>
</evidence>
<dbReference type="STRING" id="128403.WA1_00245"/>
<gene>
    <name evidence="2" type="ORF">WA1_00245</name>
</gene>
<keyword evidence="3" id="KW-1185">Reference proteome</keyword>
<organism evidence="2 3">
    <name type="scientific">Scytonema hofmannii PCC 7110</name>
    <dbReference type="NCBI Taxonomy" id="128403"/>
    <lineage>
        <taxon>Bacteria</taxon>
        <taxon>Bacillati</taxon>
        <taxon>Cyanobacteriota</taxon>
        <taxon>Cyanophyceae</taxon>
        <taxon>Nostocales</taxon>
        <taxon>Scytonemataceae</taxon>
        <taxon>Scytonema</taxon>
    </lineage>
</organism>
<evidence type="ECO:0000313" key="3">
    <source>
        <dbReference type="Proteomes" id="UP000076925"/>
    </source>
</evidence>
<dbReference type="RefSeq" id="WP_017742242.1">
    <property type="nucleotide sequence ID" value="NZ_KQ976354.1"/>
</dbReference>
<dbReference type="SUPFAM" id="SSF69255">
    <property type="entry name" value="gp5 N-terminal domain-like"/>
    <property type="match status" value="1"/>
</dbReference>
<dbReference type="Proteomes" id="UP000076925">
    <property type="component" value="Unassembled WGS sequence"/>
</dbReference>
<dbReference type="OrthoDB" id="9762420at2"/>
<dbReference type="InterPro" id="IPR006531">
    <property type="entry name" value="Gp5/Vgr_OB"/>
</dbReference>
<evidence type="ECO:0000259" key="1">
    <source>
        <dbReference type="Pfam" id="PF04717"/>
    </source>
</evidence>
<sequence length="215" mass="24020">MNFLDILVDESTQLAMTSRIYGVVISTVTNNQDPDNLGRIKVTFPWLNDRDEGYWARLATPMAGDGRGIYFLPEVHDEVLVIFEHGDVRFPYIIGALWNGQGRPPTNNNDGKNNIRLIKSRSGHLIRLDDTNKAERIEIIDKSGKNRLVFDTQNNTITINSAQDLTLSARNGTLKLEAKSIELDALNTLKVSTNSQADIEARGVMNIKGQVINLN</sequence>
<dbReference type="InterPro" id="IPR037026">
    <property type="entry name" value="Vgr_OB-fold_dom_sf"/>
</dbReference>
<dbReference type="Gene3D" id="2.40.50.230">
    <property type="entry name" value="Gp5 N-terminal domain"/>
    <property type="match status" value="1"/>
</dbReference>